<evidence type="ECO:0000313" key="1">
    <source>
        <dbReference type="EMBL" id="QDV28003.1"/>
    </source>
</evidence>
<evidence type="ECO:0008006" key="3">
    <source>
        <dbReference type="Google" id="ProtNLM"/>
    </source>
</evidence>
<proteinExistence type="predicted"/>
<dbReference type="Proteomes" id="UP000318017">
    <property type="component" value="Chromosome"/>
</dbReference>
<dbReference type="KEGG" id="ahel:Q31a_63960"/>
<protein>
    <recommendedName>
        <fullName evidence="3">Prenyltransferase and squalene oxidase repeat protein</fullName>
    </recommendedName>
</protein>
<sequence>MRIISRYSHFPPIAYLEPRPVTLLSRRQWLGTSTLAAASLGLNGRSSLAQSPGRTNPAWEQSIRSGLDYLARTQTARGQWNTPSYPTALAALAGTALLCSGSTTTQGPYAQQIARCTDFLISKCRGNGLIGDPTTDNRYTYGHGFSMLLLSQVLGEEGYEDRRLELLEVLRQAVDFCCNAQTDAGGWGYVSAKDGANYDEGSTTITQVQGLRGCRNAGIAVPAEAIEKAKNYIYECKNDDGGISYSSKQMGTSRPAITAAALAALYNAGDYDGQHVPEMLKYSREKLHTNIADDGTAFGHWHYTYLYYSQVVYRQGDEQWLPFRDRLYDKIVSEQASDGSWTGQISPVYITACNLIILQLDRGLLPIYQR</sequence>
<dbReference type="EMBL" id="CP036298">
    <property type="protein sequence ID" value="QDV28003.1"/>
    <property type="molecule type" value="Genomic_DNA"/>
</dbReference>
<dbReference type="SUPFAM" id="SSF48239">
    <property type="entry name" value="Terpenoid cyclases/Protein prenyltransferases"/>
    <property type="match status" value="2"/>
</dbReference>
<name>A0A518GHE3_9BACT</name>
<dbReference type="AlphaFoldDB" id="A0A518GHE3"/>
<gene>
    <name evidence="1" type="ORF">Q31a_63960</name>
</gene>
<keyword evidence="2" id="KW-1185">Reference proteome</keyword>
<dbReference type="InterPro" id="IPR008930">
    <property type="entry name" value="Terpenoid_cyclase/PrenylTrfase"/>
</dbReference>
<reference evidence="1 2" key="1">
    <citation type="submission" date="2019-02" db="EMBL/GenBank/DDBJ databases">
        <title>Deep-cultivation of Planctomycetes and their phenomic and genomic characterization uncovers novel biology.</title>
        <authorList>
            <person name="Wiegand S."/>
            <person name="Jogler M."/>
            <person name="Boedeker C."/>
            <person name="Pinto D."/>
            <person name="Vollmers J."/>
            <person name="Rivas-Marin E."/>
            <person name="Kohn T."/>
            <person name="Peeters S.H."/>
            <person name="Heuer A."/>
            <person name="Rast P."/>
            <person name="Oberbeckmann S."/>
            <person name="Bunk B."/>
            <person name="Jeske O."/>
            <person name="Meyerdierks A."/>
            <person name="Storesund J.E."/>
            <person name="Kallscheuer N."/>
            <person name="Luecker S."/>
            <person name="Lage O.M."/>
            <person name="Pohl T."/>
            <person name="Merkel B.J."/>
            <person name="Hornburger P."/>
            <person name="Mueller R.-W."/>
            <person name="Bruemmer F."/>
            <person name="Labrenz M."/>
            <person name="Spormann A.M."/>
            <person name="Op den Camp H."/>
            <person name="Overmann J."/>
            <person name="Amann R."/>
            <person name="Jetten M.S.M."/>
            <person name="Mascher T."/>
            <person name="Medema M.H."/>
            <person name="Devos D.P."/>
            <person name="Kaster A.-K."/>
            <person name="Ovreas L."/>
            <person name="Rohde M."/>
            <person name="Galperin M.Y."/>
            <person name="Jogler C."/>
        </authorList>
    </citation>
    <scope>NUCLEOTIDE SEQUENCE [LARGE SCALE GENOMIC DNA]</scope>
    <source>
        <strain evidence="1 2">Q31a</strain>
    </source>
</reference>
<dbReference type="Gene3D" id="1.50.10.20">
    <property type="match status" value="2"/>
</dbReference>
<accession>A0A518GHE3</accession>
<evidence type="ECO:0000313" key="2">
    <source>
        <dbReference type="Proteomes" id="UP000318017"/>
    </source>
</evidence>
<organism evidence="1 2">
    <name type="scientific">Aureliella helgolandensis</name>
    <dbReference type="NCBI Taxonomy" id="2527968"/>
    <lineage>
        <taxon>Bacteria</taxon>
        <taxon>Pseudomonadati</taxon>
        <taxon>Planctomycetota</taxon>
        <taxon>Planctomycetia</taxon>
        <taxon>Pirellulales</taxon>
        <taxon>Pirellulaceae</taxon>
        <taxon>Aureliella</taxon>
    </lineage>
</organism>